<dbReference type="STRING" id="537013.CLOSTMETH_02716"/>
<dbReference type="HOGENOM" id="CLU_2328797_0_0_9"/>
<evidence type="ECO:0000313" key="2">
    <source>
        <dbReference type="Proteomes" id="UP000003340"/>
    </source>
</evidence>
<evidence type="ECO:0000313" key="1">
    <source>
        <dbReference type="EMBL" id="EEG29703.1"/>
    </source>
</evidence>
<proteinExistence type="predicted"/>
<sequence length="98" mass="11019">MARSSIIDGICPKGRYTADLWIVWCNSFNNAYLSVICQDQGGLKIKNLLSVSHTCTFKYFMEDADLFSIRGKRLGVMHSVDSSISYLVSNIPARLPIR</sequence>
<comment type="caution">
    <text evidence="1">The sequence shown here is derived from an EMBL/GenBank/DDBJ whole genome shotgun (WGS) entry which is preliminary data.</text>
</comment>
<dbReference type="EMBL" id="ACEC01000093">
    <property type="protein sequence ID" value="EEG29703.1"/>
    <property type="molecule type" value="Genomic_DNA"/>
</dbReference>
<accession>C0EFS4</accession>
<organism evidence="1 2">
    <name type="scientific">[Clostridium] methylpentosum DSM 5476</name>
    <dbReference type="NCBI Taxonomy" id="537013"/>
    <lineage>
        <taxon>Bacteria</taxon>
        <taxon>Bacillati</taxon>
        <taxon>Bacillota</taxon>
        <taxon>Clostridia</taxon>
        <taxon>Eubacteriales</taxon>
        <taxon>Oscillospiraceae</taxon>
        <taxon>Oscillospiraceae incertae sedis</taxon>
    </lineage>
</organism>
<gene>
    <name evidence="1" type="ORF">CLOSTMETH_02716</name>
</gene>
<keyword evidence="2" id="KW-1185">Reference proteome</keyword>
<name>C0EFS4_9FIRM</name>
<protein>
    <submittedName>
        <fullName evidence="1">Uncharacterized protein</fullName>
    </submittedName>
</protein>
<reference evidence="1 2" key="1">
    <citation type="submission" date="2009-01" db="EMBL/GenBank/DDBJ databases">
        <authorList>
            <person name="Fulton L."/>
            <person name="Clifton S."/>
            <person name="Fulton B."/>
            <person name="Xu J."/>
            <person name="Minx P."/>
            <person name="Pepin K.H."/>
            <person name="Johnson M."/>
            <person name="Bhonagiri V."/>
            <person name="Nash W.E."/>
            <person name="Mardis E.R."/>
            <person name="Wilson R.K."/>
        </authorList>
    </citation>
    <scope>NUCLEOTIDE SEQUENCE [LARGE SCALE GENOMIC DNA]</scope>
    <source>
        <strain evidence="1 2">DSM 5476</strain>
    </source>
</reference>
<dbReference type="Proteomes" id="UP000003340">
    <property type="component" value="Unassembled WGS sequence"/>
</dbReference>
<dbReference type="AlphaFoldDB" id="C0EFS4"/>
<reference evidence="1 2" key="2">
    <citation type="submission" date="2009-02" db="EMBL/GenBank/DDBJ databases">
        <title>Draft genome sequence of Clostridium methylpentosum (DSM 5476).</title>
        <authorList>
            <person name="Sudarsanam P."/>
            <person name="Ley R."/>
            <person name="Guruge J."/>
            <person name="Turnbaugh P.J."/>
            <person name="Mahowald M."/>
            <person name="Liep D."/>
            <person name="Gordon J."/>
        </authorList>
    </citation>
    <scope>NUCLEOTIDE SEQUENCE [LARGE SCALE GENOMIC DNA]</scope>
    <source>
        <strain evidence="1 2">DSM 5476</strain>
    </source>
</reference>